<name>A0A7S4BPK4_CHRCT</name>
<feature type="compositionally biased region" description="Low complexity" evidence="1">
    <location>
        <begin position="25"/>
        <end position="36"/>
    </location>
</feature>
<protein>
    <submittedName>
        <fullName evidence="2">Uncharacterized protein</fullName>
    </submittedName>
</protein>
<dbReference type="AlphaFoldDB" id="A0A7S4BPK4"/>
<feature type="compositionally biased region" description="Basic and acidic residues" evidence="1">
    <location>
        <begin position="79"/>
        <end position="89"/>
    </location>
</feature>
<organism evidence="2">
    <name type="scientific">Chrysotila carterae</name>
    <name type="common">Marine alga</name>
    <name type="synonym">Syracosphaera carterae</name>
    <dbReference type="NCBI Taxonomy" id="13221"/>
    <lineage>
        <taxon>Eukaryota</taxon>
        <taxon>Haptista</taxon>
        <taxon>Haptophyta</taxon>
        <taxon>Prymnesiophyceae</taxon>
        <taxon>Isochrysidales</taxon>
        <taxon>Isochrysidaceae</taxon>
        <taxon>Chrysotila</taxon>
    </lineage>
</organism>
<feature type="compositionally biased region" description="Polar residues" evidence="1">
    <location>
        <begin position="66"/>
        <end position="78"/>
    </location>
</feature>
<reference evidence="2" key="1">
    <citation type="submission" date="2021-01" db="EMBL/GenBank/DDBJ databases">
        <authorList>
            <person name="Corre E."/>
            <person name="Pelletier E."/>
            <person name="Niang G."/>
            <person name="Scheremetjew M."/>
            <person name="Finn R."/>
            <person name="Kale V."/>
            <person name="Holt S."/>
            <person name="Cochrane G."/>
            <person name="Meng A."/>
            <person name="Brown T."/>
            <person name="Cohen L."/>
        </authorList>
    </citation>
    <scope>NUCLEOTIDE SEQUENCE</scope>
    <source>
        <strain evidence="2">CCMP645</strain>
    </source>
</reference>
<gene>
    <name evidence="2" type="ORF">PCAR00345_LOCUS25267</name>
</gene>
<sequence length="261" mass="27314">MFALFSRRSQRRRKTGAKVGDPNILSQSSALASDAASNHCGVSVEKSISEDVDVKPAYPSPDNDATGVTDSSFLSSTDSPRDGATKVEEAPVEVFDGGLLDENSSDLTLSADLELLSKREPSRAGECKGLRMLVGSHGFCLLQPSGGMVYATCEQVLAELTRPSARLRPLSVETAEAIVAIGEKLKAGRVTEAEAGRKILVLVGPTIECAVVAAVGRRSNALARARQHARKIAAAGQLNKPAESEPLAEGNEGGTSSVVEV</sequence>
<accession>A0A7S4BPK4</accession>
<evidence type="ECO:0000313" key="2">
    <source>
        <dbReference type="EMBL" id="CAE0772655.1"/>
    </source>
</evidence>
<feature type="region of interest" description="Disordered" evidence="1">
    <location>
        <begin position="234"/>
        <end position="261"/>
    </location>
</feature>
<feature type="region of interest" description="Disordered" evidence="1">
    <location>
        <begin position="1"/>
        <end position="36"/>
    </location>
</feature>
<feature type="region of interest" description="Disordered" evidence="1">
    <location>
        <begin position="52"/>
        <end position="89"/>
    </location>
</feature>
<dbReference type="EMBL" id="HBIZ01039625">
    <property type="protein sequence ID" value="CAE0772655.1"/>
    <property type="molecule type" value="Transcribed_RNA"/>
</dbReference>
<evidence type="ECO:0000256" key="1">
    <source>
        <dbReference type="SAM" id="MobiDB-lite"/>
    </source>
</evidence>
<proteinExistence type="predicted"/>